<keyword evidence="11 20" id="KW-0274">FAD</keyword>
<dbReference type="GO" id="GO:0008762">
    <property type="term" value="F:UDP-N-acetylmuramate dehydrogenase activity"/>
    <property type="evidence" value="ECO:0007669"/>
    <property type="project" value="UniProtKB-UniRule"/>
</dbReference>
<name>A0A370UDM8_9GAMM</name>
<dbReference type="GO" id="GO:0071555">
    <property type="term" value="P:cell wall organization"/>
    <property type="evidence" value="ECO:0007669"/>
    <property type="project" value="UniProtKB-KW"/>
</dbReference>
<evidence type="ECO:0000256" key="10">
    <source>
        <dbReference type="ARBA" id="ARBA00022630"/>
    </source>
</evidence>
<evidence type="ECO:0000256" key="4">
    <source>
        <dbReference type="ARBA" id="ARBA00004752"/>
    </source>
</evidence>
<evidence type="ECO:0000256" key="17">
    <source>
        <dbReference type="ARBA" id="ARBA00023316"/>
    </source>
</evidence>
<evidence type="ECO:0000256" key="12">
    <source>
        <dbReference type="ARBA" id="ARBA00022857"/>
    </source>
</evidence>
<dbReference type="GO" id="GO:0008360">
    <property type="term" value="P:regulation of cell shape"/>
    <property type="evidence" value="ECO:0007669"/>
    <property type="project" value="UniProtKB-KW"/>
</dbReference>
<evidence type="ECO:0000256" key="14">
    <source>
        <dbReference type="ARBA" id="ARBA00022984"/>
    </source>
</evidence>
<gene>
    <name evidence="20" type="primary">murB</name>
    <name evidence="22" type="ORF">DN730_02270</name>
</gene>
<comment type="caution">
    <text evidence="22">The sequence shown here is derived from an EMBL/GenBank/DDBJ whole genome shotgun (WGS) entry which is preliminary data.</text>
</comment>
<dbReference type="PANTHER" id="PTHR21071:SF4">
    <property type="entry name" value="UDP-N-ACETYLENOLPYRUVOYLGLUCOSAMINE REDUCTASE"/>
    <property type="match status" value="1"/>
</dbReference>
<comment type="cofactor">
    <cofactor evidence="1 20">
        <name>FAD</name>
        <dbReference type="ChEBI" id="CHEBI:57692"/>
    </cofactor>
</comment>
<feature type="domain" description="FAD-binding PCMH-type" evidence="21">
    <location>
        <begin position="24"/>
        <end position="195"/>
    </location>
</feature>
<evidence type="ECO:0000256" key="7">
    <source>
        <dbReference type="ARBA" id="ARBA00015188"/>
    </source>
</evidence>
<dbReference type="GO" id="GO:0009252">
    <property type="term" value="P:peptidoglycan biosynthetic process"/>
    <property type="evidence" value="ECO:0007669"/>
    <property type="project" value="UniProtKB-UniRule"/>
</dbReference>
<feature type="active site" evidence="20">
    <location>
        <position position="171"/>
    </location>
</feature>
<dbReference type="Gene3D" id="3.30.43.10">
    <property type="entry name" value="Uridine Diphospho-n-acetylenolpyruvylglucosamine Reductase, domain 2"/>
    <property type="match status" value="1"/>
</dbReference>
<dbReference type="InterPro" id="IPR011601">
    <property type="entry name" value="MurB_C"/>
</dbReference>
<dbReference type="NCBIfam" id="NF000755">
    <property type="entry name" value="PRK00046.1"/>
    <property type="match status" value="1"/>
</dbReference>
<keyword evidence="23" id="KW-1185">Reference proteome</keyword>
<dbReference type="EC" id="1.3.1.98" evidence="6 20"/>
<evidence type="ECO:0000256" key="13">
    <source>
        <dbReference type="ARBA" id="ARBA00022960"/>
    </source>
</evidence>
<keyword evidence="8 20" id="KW-0963">Cytoplasm</keyword>
<dbReference type="OrthoDB" id="9804753at2"/>
<dbReference type="Gene3D" id="3.30.465.10">
    <property type="match status" value="1"/>
</dbReference>
<dbReference type="InterPro" id="IPR016169">
    <property type="entry name" value="FAD-bd_PCMH_sub2"/>
</dbReference>
<organism evidence="22 23">
    <name type="scientific">Marinomonas piezotolerans</name>
    <dbReference type="NCBI Taxonomy" id="2213058"/>
    <lineage>
        <taxon>Bacteria</taxon>
        <taxon>Pseudomonadati</taxon>
        <taxon>Pseudomonadota</taxon>
        <taxon>Gammaproteobacteria</taxon>
        <taxon>Oceanospirillales</taxon>
        <taxon>Oceanospirillaceae</taxon>
        <taxon>Marinomonas</taxon>
    </lineage>
</organism>
<dbReference type="SUPFAM" id="SSF56176">
    <property type="entry name" value="FAD-binding/transporter-associated domain-like"/>
    <property type="match status" value="1"/>
</dbReference>
<keyword evidence="16 20" id="KW-0131">Cell cycle</keyword>
<comment type="pathway">
    <text evidence="4 20">Cell wall biogenesis; peptidoglycan biosynthesis.</text>
</comment>
<keyword evidence="12 20" id="KW-0521">NADP</keyword>
<dbReference type="GO" id="GO:0071949">
    <property type="term" value="F:FAD binding"/>
    <property type="evidence" value="ECO:0007669"/>
    <property type="project" value="InterPro"/>
</dbReference>
<evidence type="ECO:0000313" key="23">
    <source>
        <dbReference type="Proteomes" id="UP000254326"/>
    </source>
</evidence>
<dbReference type="GO" id="GO:0005829">
    <property type="term" value="C:cytosol"/>
    <property type="evidence" value="ECO:0007669"/>
    <property type="project" value="TreeGrafter"/>
</dbReference>
<protein>
    <recommendedName>
        <fullName evidence="7 20">UDP-N-acetylenolpyruvoylglucosamine reductase</fullName>
        <ecNumber evidence="6 20">1.3.1.98</ecNumber>
    </recommendedName>
    <alternativeName>
        <fullName evidence="18 20">UDP-N-acetylmuramate dehydrogenase</fullName>
    </alternativeName>
</protein>
<dbReference type="HAMAP" id="MF_00037">
    <property type="entry name" value="MurB"/>
    <property type="match status" value="1"/>
</dbReference>
<dbReference type="EMBL" id="QKRA01000001">
    <property type="protein sequence ID" value="RDL45896.1"/>
    <property type="molecule type" value="Genomic_DNA"/>
</dbReference>
<keyword evidence="14 20" id="KW-0573">Peptidoglycan synthesis</keyword>
<comment type="function">
    <text evidence="2 20">Cell wall formation.</text>
</comment>
<comment type="similarity">
    <text evidence="5 20">Belongs to the MurB family.</text>
</comment>
<accession>A0A370UDM8</accession>
<comment type="catalytic activity">
    <reaction evidence="19 20">
        <text>UDP-N-acetyl-alpha-D-muramate + NADP(+) = UDP-N-acetyl-3-O-(1-carboxyvinyl)-alpha-D-glucosamine + NADPH + H(+)</text>
        <dbReference type="Rhea" id="RHEA:12248"/>
        <dbReference type="ChEBI" id="CHEBI:15378"/>
        <dbReference type="ChEBI" id="CHEBI:57783"/>
        <dbReference type="ChEBI" id="CHEBI:58349"/>
        <dbReference type="ChEBI" id="CHEBI:68483"/>
        <dbReference type="ChEBI" id="CHEBI:70757"/>
        <dbReference type="EC" id="1.3.1.98"/>
    </reaction>
</comment>
<comment type="subcellular location">
    <subcellularLocation>
        <location evidence="3 20">Cytoplasm</location>
    </subcellularLocation>
</comment>
<dbReference type="InterPro" id="IPR036318">
    <property type="entry name" value="FAD-bd_PCMH-like_sf"/>
</dbReference>
<dbReference type="InterPro" id="IPR006094">
    <property type="entry name" value="Oxid_FAD_bind_N"/>
</dbReference>
<evidence type="ECO:0000256" key="8">
    <source>
        <dbReference type="ARBA" id="ARBA00022490"/>
    </source>
</evidence>
<dbReference type="PROSITE" id="PS51387">
    <property type="entry name" value="FAD_PCMH"/>
    <property type="match status" value="1"/>
</dbReference>
<keyword evidence="13 20" id="KW-0133">Cell shape</keyword>
<dbReference type="InterPro" id="IPR003170">
    <property type="entry name" value="MurB"/>
</dbReference>
<evidence type="ECO:0000256" key="6">
    <source>
        <dbReference type="ARBA" id="ARBA00012518"/>
    </source>
</evidence>
<evidence type="ECO:0000256" key="20">
    <source>
        <dbReference type="HAMAP-Rule" id="MF_00037"/>
    </source>
</evidence>
<evidence type="ECO:0000256" key="16">
    <source>
        <dbReference type="ARBA" id="ARBA00023306"/>
    </source>
</evidence>
<dbReference type="PANTHER" id="PTHR21071">
    <property type="entry name" value="UDP-N-ACETYLENOLPYRUVOYLGLUCOSAMINE REDUCTASE"/>
    <property type="match status" value="1"/>
</dbReference>
<keyword evidence="9 20" id="KW-0132">Cell division</keyword>
<evidence type="ECO:0000256" key="5">
    <source>
        <dbReference type="ARBA" id="ARBA00010485"/>
    </source>
</evidence>
<keyword evidence="10 20" id="KW-0285">Flavoprotein</keyword>
<evidence type="ECO:0000256" key="19">
    <source>
        <dbReference type="ARBA" id="ARBA00048914"/>
    </source>
</evidence>
<dbReference type="InterPro" id="IPR016166">
    <property type="entry name" value="FAD-bd_PCMH"/>
</dbReference>
<dbReference type="SUPFAM" id="SSF56194">
    <property type="entry name" value="Uridine diphospho-N-Acetylenolpyruvylglucosamine reductase, MurB, C-terminal domain"/>
    <property type="match status" value="1"/>
</dbReference>
<reference evidence="22 23" key="1">
    <citation type="submission" date="2018-06" db="EMBL/GenBank/DDBJ databases">
        <title>Marinomonas sp. YLB-05 draft genome sequence.</title>
        <authorList>
            <person name="Yu L."/>
            <person name="Tang X."/>
        </authorList>
    </citation>
    <scope>NUCLEOTIDE SEQUENCE [LARGE SCALE GENOMIC DNA]</scope>
    <source>
        <strain evidence="22 23">YLB-05</strain>
    </source>
</reference>
<evidence type="ECO:0000256" key="18">
    <source>
        <dbReference type="ARBA" id="ARBA00031026"/>
    </source>
</evidence>
<evidence type="ECO:0000256" key="11">
    <source>
        <dbReference type="ARBA" id="ARBA00022827"/>
    </source>
</evidence>
<dbReference type="NCBIfam" id="TIGR00179">
    <property type="entry name" value="murB"/>
    <property type="match status" value="1"/>
</dbReference>
<evidence type="ECO:0000256" key="15">
    <source>
        <dbReference type="ARBA" id="ARBA00023002"/>
    </source>
</evidence>
<dbReference type="RefSeq" id="WP_115466484.1">
    <property type="nucleotide sequence ID" value="NZ_QKRA01000001.1"/>
</dbReference>
<keyword evidence="17 20" id="KW-0961">Cell wall biogenesis/degradation</keyword>
<dbReference type="Pfam" id="PF01565">
    <property type="entry name" value="FAD_binding_4"/>
    <property type="match status" value="1"/>
</dbReference>
<dbReference type="Proteomes" id="UP000254326">
    <property type="component" value="Unassembled WGS sequence"/>
</dbReference>
<evidence type="ECO:0000256" key="2">
    <source>
        <dbReference type="ARBA" id="ARBA00003921"/>
    </source>
</evidence>
<dbReference type="InterPro" id="IPR016167">
    <property type="entry name" value="FAD-bd_PCMH_sub1"/>
</dbReference>
<feature type="active site" evidence="20">
    <location>
        <position position="336"/>
    </location>
</feature>
<keyword evidence="15 20" id="KW-0560">Oxidoreductase</keyword>
<evidence type="ECO:0000259" key="21">
    <source>
        <dbReference type="PROSITE" id="PS51387"/>
    </source>
</evidence>
<dbReference type="Gene3D" id="3.90.78.10">
    <property type="entry name" value="UDP-N-acetylenolpyruvoylglucosamine reductase, C-terminal domain"/>
    <property type="match status" value="1"/>
</dbReference>
<proteinExistence type="inferred from homology"/>
<evidence type="ECO:0000256" key="1">
    <source>
        <dbReference type="ARBA" id="ARBA00001974"/>
    </source>
</evidence>
<evidence type="ECO:0000313" key="22">
    <source>
        <dbReference type="EMBL" id="RDL45896.1"/>
    </source>
</evidence>
<evidence type="ECO:0000256" key="9">
    <source>
        <dbReference type="ARBA" id="ARBA00022618"/>
    </source>
</evidence>
<evidence type="ECO:0000256" key="3">
    <source>
        <dbReference type="ARBA" id="ARBA00004496"/>
    </source>
</evidence>
<dbReference type="InterPro" id="IPR036635">
    <property type="entry name" value="MurB_C_sf"/>
</dbReference>
<dbReference type="Pfam" id="PF02873">
    <property type="entry name" value="MurB_C"/>
    <property type="match status" value="1"/>
</dbReference>
<dbReference type="UniPathway" id="UPA00219"/>
<dbReference type="AlphaFoldDB" id="A0A370UDM8"/>
<dbReference type="GO" id="GO:0051301">
    <property type="term" value="P:cell division"/>
    <property type="evidence" value="ECO:0007669"/>
    <property type="project" value="UniProtKB-KW"/>
</dbReference>
<feature type="active site" description="Proton donor" evidence="20">
    <location>
        <position position="241"/>
    </location>
</feature>
<sequence>MNEASLPFSIRSNVDLKPYNTFHFAYKARYLVEVCDIDHLVQVLTWADANQLNTHVFGGGSNLLICSDLSGLVVINRMLGIQVLHESDLSAVVRFSGGEVWHHCVEWAVKQNYSGIENLALIPGTAGAAPVQNIGAYGVEIVDTLKAVKVIDRFSLEIKDISAEECGFGYRESHFKGDWSGRYIILSIDLELSKSASPKLSYGGLGKVLSNSASLRDVFEHVCEIRQSKLPDPNVVGNAGSYFKNPLIDDQQHSSLKETYPELVSFKVGERWKVAAGWLNEHAGWKGIRSGGVGVYDKQALVLVNYTDDNAEGLLFLEQNIKNSIYSLFGITLEREPVLIGTNISA</sequence>